<dbReference type="PROSITE" id="PS50075">
    <property type="entry name" value="CARRIER"/>
    <property type="match status" value="2"/>
</dbReference>
<dbReference type="EMBL" id="ASRX01000106">
    <property type="protein sequence ID" value="EYF00540.1"/>
    <property type="molecule type" value="Genomic_DNA"/>
</dbReference>
<evidence type="ECO:0000256" key="1">
    <source>
        <dbReference type="ARBA" id="ARBA00022450"/>
    </source>
</evidence>
<proteinExistence type="predicted"/>
<dbReference type="Gene3D" id="3.30.70.3290">
    <property type="match status" value="1"/>
</dbReference>
<dbReference type="PANTHER" id="PTHR43775">
    <property type="entry name" value="FATTY ACID SYNTHASE"/>
    <property type="match status" value="1"/>
</dbReference>
<dbReference type="InterPro" id="IPR014030">
    <property type="entry name" value="Ketoacyl_synth_N"/>
</dbReference>
<dbReference type="InterPro" id="IPR016035">
    <property type="entry name" value="Acyl_Trfase/lysoPLipase"/>
</dbReference>
<dbReference type="PROSITE" id="PS52004">
    <property type="entry name" value="KS3_2"/>
    <property type="match status" value="1"/>
</dbReference>
<dbReference type="SUPFAM" id="SSF52151">
    <property type="entry name" value="FabD/lysophospholipase-like"/>
    <property type="match status" value="2"/>
</dbReference>
<dbReference type="SMART" id="SM00823">
    <property type="entry name" value="PKS_PP"/>
    <property type="match status" value="2"/>
</dbReference>
<dbReference type="GO" id="GO:0071770">
    <property type="term" value="P:DIM/DIP cell wall layer assembly"/>
    <property type="evidence" value="ECO:0007669"/>
    <property type="project" value="TreeGrafter"/>
</dbReference>
<dbReference type="GO" id="GO:0005886">
    <property type="term" value="C:plasma membrane"/>
    <property type="evidence" value="ECO:0007669"/>
    <property type="project" value="TreeGrafter"/>
</dbReference>
<dbReference type="Pfam" id="PF00698">
    <property type="entry name" value="Acyl_transf_1"/>
    <property type="match status" value="2"/>
</dbReference>
<dbReference type="InterPro" id="IPR001227">
    <property type="entry name" value="Ac_transferase_dom_sf"/>
</dbReference>
<dbReference type="InterPro" id="IPR049551">
    <property type="entry name" value="PKS_DH_C"/>
</dbReference>
<evidence type="ECO:0000259" key="10">
    <source>
        <dbReference type="PROSITE" id="PS52004"/>
    </source>
</evidence>
<dbReference type="SMART" id="SM00825">
    <property type="entry name" value="PKS_KS"/>
    <property type="match status" value="1"/>
</dbReference>
<evidence type="ECO:0000256" key="5">
    <source>
        <dbReference type="ARBA" id="ARBA00023268"/>
    </source>
</evidence>
<dbReference type="SUPFAM" id="SSF47336">
    <property type="entry name" value="ACP-like"/>
    <property type="match status" value="2"/>
</dbReference>
<dbReference type="GO" id="GO:0031177">
    <property type="term" value="F:phosphopantetheine binding"/>
    <property type="evidence" value="ECO:0007669"/>
    <property type="project" value="InterPro"/>
</dbReference>
<dbReference type="Gene3D" id="1.10.1200.10">
    <property type="entry name" value="ACP-like"/>
    <property type="match status" value="2"/>
</dbReference>
<dbReference type="eggNOG" id="COG3321">
    <property type="taxonomic scope" value="Bacteria"/>
</dbReference>
<keyword evidence="1" id="KW-0596">Phosphopantetheine</keyword>
<dbReference type="Pfam" id="PF00107">
    <property type="entry name" value="ADH_zinc_N"/>
    <property type="match status" value="1"/>
</dbReference>
<dbReference type="InterPro" id="IPR036291">
    <property type="entry name" value="NAD(P)-bd_dom_sf"/>
</dbReference>
<dbReference type="FunFam" id="3.40.366.10:FF:000002">
    <property type="entry name" value="Probable polyketide synthase 2"/>
    <property type="match status" value="1"/>
</dbReference>
<feature type="active site" description="Proton donor; for dehydratase activity" evidence="8">
    <location>
        <position position="1555"/>
    </location>
</feature>
<dbReference type="PANTHER" id="PTHR43775:SF37">
    <property type="entry name" value="SI:DKEY-61P9.11"/>
    <property type="match status" value="1"/>
</dbReference>
<dbReference type="InterPro" id="IPR020806">
    <property type="entry name" value="PKS_PP-bd"/>
</dbReference>
<dbReference type="Gene3D" id="3.40.50.720">
    <property type="entry name" value="NAD(P)-binding Rossmann-like Domain"/>
    <property type="match status" value="3"/>
</dbReference>
<evidence type="ECO:0000259" key="11">
    <source>
        <dbReference type="PROSITE" id="PS52019"/>
    </source>
</evidence>
<dbReference type="InterPro" id="IPR042104">
    <property type="entry name" value="PKS_dehydratase_sf"/>
</dbReference>
<dbReference type="InterPro" id="IPR049552">
    <property type="entry name" value="PKS_DH_N"/>
</dbReference>
<dbReference type="GO" id="GO:0004315">
    <property type="term" value="F:3-oxoacyl-[acyl-carrier-protein] synthase activity"/>
    <property type="evidence" value="ECO:0007669"/>
    <property type="project" value="InterPro"/>
</dbReference>
<dbReference type="GO" id="GO:0006633">
    <property type="term" value="P:fatty acid biosynthetic process"/>
    <property type="evidence" value="ECO:0007669"/>
    <property type="project" value="InterPro"/>
</dbReference>
<dbReference type="GO" id="GO:0016491">
    <property type="term" value="F:oxidoreductase activity"/>
    <property type="evidence" value="ECO:0007669"/>
    <property type="project" value="InterPro"/>
</dbReference>
<dbReference type="Gene3D" id="3.90.180.10">
    <property type="entry name" value="Medium-chain alcohol dehydrogenases, catalytic domain"/>
    <property type="match status" value="1"/>
</dbReference>
<evidence type="ECO:0000256" key="4">
    <source>
        <dbReference type="ARBA" id="ARBA00022857"/>
    </source>
</evidence>
<keyword evidence="4" id="KW-0521">NADP</keyword>
<dbReference type="Pfam" id="PF08240">
    <property type="entry name" value="ADH_N"/>
    <property type="match status" value="1"/>
</dbReference>
<dbReference type="GO" id="GO:0005737">
    <property type="term" value="C:cytoplasm"/>
    <property type="evidence" value="ECO:0007669"/>
    <property type="project" value="TreeGrafter"/>
</dbReference>
<organism evidence="12 13">
    <name type="scientific">Chondromyces apiculatus DSM 436</name>
    <dbReference type="NCBI Taxonomy" id="1192034"/>
    <lineage>
        <taxon>Bacteria</taxon>
        <taxon>Pseudomonadati</taxon>
        <taxon>Myxococcota</taxon>
        <taxon>Polyangia</taxon>
        <taxon>Polyangiales</taxon>
        <taxon>Polyangiaceae</taxon>
        <taxon>Chondromyces</taxon>
    </lineage>
</organism>
<dbReference type="InterPro" id="IPR057326">
    <property type="entry name" value="KR_dom"/>
</dbReference>
<dbReference type="InterPro" id="IPR013154">
    <property type="entry name" value="ADH-like_N"/>
</dbReference>
<evidence type="ECO:0000313" key="12">
    <source>
        <dbReference type="EMBL" id="EYF00540.1"/>
    </source>
</evidence>
<dbReference type="SUPFAM" id="SSF55048">
    <property type="entry name" value="Probable ACP-binding domain of malonyl-CoA ACP transacylase"/>
    <property type="match status" value="2"/>
</dbReference>
<dbReference type="CDD" id="cd00833">
    <property type="entry name" value="PKS"/>
    <property type="match status" value="1"/>
</dbReference>
<dbReference type="InterPro" id="IPR014031">
    <property type="entry name" value="Ketoacyl_synth_C"/>
</dbReference>
<evidence type="ECO:0000259" key="9">
    <source>
        <dbReference type="PROSITE" id="PS50075"/>
    </source>
</evidence>
<dbReference type="InterPro" id="IPR006162">
    <property type="entry name" value="Ppantetheine_attach_site"/>
</dbReference>
<evidence type="ECO:0000313" key="13">
    <source>
        <dbReference type="Proteomes" id="UP000019678"/>
    </source>
</evidence>
<dbReference type="Pfam" id="PF14765">
    <property type="entry name" value="PS-DH"/>
    <property type="match status" value="1"/>
</dbReference>
<feature type="region of interest" description="N-terminal hotdog fold" evidence="8">
    <location>
        <begin position="1354"/>
        <end position="1479"/>
    </location>
</feature>
<dbReference type="Pfam" id="PF21394">
    <property type="entry name" value="Beta-ketacyl_N"/>
    <property type="match status" value="1"/>
</dbReference>
<feature type="domain" description="Carrier" evidence="9">
    <location>
        <begin position="2512"/>
        <end position="2589"/>
    </location>
</feature>
<evidence type="ECO:0000256" key="3">
    <source>
        <dbReference type="ARBA" id="ARBA00022679"/>
    </source>
</evidence>
<sequence>MMDHAGALAAGAILDPISQIEAWLVAHLASHRGVAPQTIDVRERFSHYGLDSLGATGLLTELSKVLGRPLSPTLVWEYPTLGALARYIAEGTGEPSGAAPARATRGAAGDEPIAIVGMACRFPGAPDVEAFWRLLSGGAEAISEVPADRWGAAVLGDADPGAAAVTSGRGGFIGGIDAFDPQFFSISPREADSMDPQQRLVLELSWEALEDAGVPPYSLRESRTGVFVGAVFDDYALLQDRAGADAITAYTSTGGTSCIIANRVSYALGLMGPSMTIETACSSSLVAVDLACHSLRRGESDVALAGGVNLILLAETTAAMGKLGALSPDGRCKAFDAAANGYVRGEGAGIVVLKRLSDALRDGDRVHCVIRGSAVNNDGPSHGLTAPNPAAQRALLVDACRSAQIDPASVHYVEAHGTGTPLGDPIEASALGAVYGAGRSPERPLHVGSVKTNIGHLESAAGVAGLIKATLAITRGAIPPSLHFQQPNPHIDFEALRLRVTTALVPWPAPEGEPRRAGVSSFGYGGTGAHLVLEGLPRTLARVSAAPGQAGISARQVAWAFSGQGSQWLGMGRDLVLGEPAFRAMLTRCDACMQPYLEFSMFDEILAGAPRAQPERVDVLWPVIFAFQVSLAALWRSLGVEPSVVFGHSIGEIAAAQVAGALTLEDAARVICQEARLVQRIAGKGVMALVALGWRDAEAAVAPYGERLACAIEASPTATVLSGEPGAMAEILAKLGGLGVSCRAVGVGVAGHGPAMGPIAADLRSLLGELRPRAGSIPFVSGMTGAPVRGEDLDGDYWARQLREPVRFGQAVARVLADAGEAPPVFLEIAPHPVVKQSIEECCRGFAPEAPEVPVVASLHRTKGAAQSLSEARGALAQHGVAFRHPQDGGGAASPRAHLLPLSAKGPEALASLVDAYREALLEGDACLGDIAYTAGARRSHHEHRLSVVGARKEDVAAALLAFGRGEGAAGLVAGKAPAGPPKVVFVFPGQGSQWAGMGRQLLAEEPVFRSVVAGCDEAIRRAAGFSVIEVLEAEDCARRLEAIDVVQPVLFAVEVALAALWRAWGVVPDAVVGHSMGEVAAAHVAGALSLEDAAAVICTRSRLLRGVSGLGAMALIELGMADAERTLLGYEDRLSVAVSNGPQSTVIAGDPGALDAVLARLDAQRVFCRRVKVDVASHSPQMNPLRGALLAALHGVAPREAQVPMRSTVTAQPLRGDELSAGYWADNLREPVRFAEVVQRLIAEGHTLFVEMSPHPILVPSVEENLGAVGAEGAAIPSLRRGQPERGTLLEAVGKLYVHGCSLDWQRIHAGGGRVVGLPTYRWQRQRCWLEAPVGPSRRPGSARALDNGGAGHPLLGVAFNSHARPEERTWERCLSLKEAPYLADHRVLGDVVFPATGYVEMALAAGAEALGTKEIVLEDLEFQQMLVLPEATARVAQLALAHRGARRASFQIASRADGAAEWSVHAAGTLRVVEEGEGEGRAPVTALASMVRPGSEQSVATHYERMQERQLVYGPRFQSLAQLWTGDDEALVRVRLPGEVKEAGYLLHPALLDACLQACMWLLGATERTDTYVPVGIRRLVARSLPAREVWARIVRRHEEGARGAERAFDLRLVDDEGQALIDLDGVRLRRLETGAMDDALARCVHEVAWRRVDPLPEVMLTPGGAWLVFTDRGGLGAALGGLLRSKGQRCVLVSTSAGYERCELDRYGIDPANPADYLRLLREAFGDAGPCTGVVHLSTMDAAPFEAMTAESLSSALVRGSVSAAHLVQALVKHAPPAPPRILFVTRGAQRTSPGDLVSVAQAPLLGFAGTLALEHPEFGCTRIDLDPAARGGEAELLCREMRAPGGEGQVALRGGDRYVARLVRGRFEPDASTEGSLPGEPARSRPFQLTIQDPGVLDRMALAAVRPVAPGPGQVVIEVEAAGLNFLDVLLALGAMPDDAPGADGRGPRLGSECAGTVVAVGEGVTDLAVGQEVMALGARAFGSRMVTVSSLVTRRPAHLRWEEAATLPLVFVTAYYALEHVGRLRRGERVLIHAGAGGVGLAAIQWAQHVGAEIFATAGSEEKRAYLRDLGVQHVLDSRSLRFADEVHRITNGEGIDVVLNSLSSEFIPASLGLLRDHGRFLEIGKKDAYEDRRVGLRPFLRSLTFSLVDLRGMMIRRPALVGELLSDVRAMFEAGTLKPLPVEVFPISRALDAFQFMAQARHIGKIALALKDPEVRIAPEGPADVAAIRPDATYLITGGLGGLGLALARWLVDRGARHLALLGRSGPGEEARRAIQAMEGAGARIAVFQVDVSRGVDLAGVTSTLAATMPALRGIVHAAAVLDDRTVLDLSEESFARVFAAKALGAWHLHALSAGLDLDFFVLYSSVMSLLGSPGQGNYTAANALLDALAHRRERMGLPAMSIQWGTFSEVGLAAAQQNRGQRLSERGLSSLAPEEGLAALGRLLRRPRAQVGIARLDVQRWIASHGGSAGSPFWAEVLEAASLAPPGRPEASEIRAEIERAAPEDAIALLTRFLVKEVALVMRLDPSRIEATSRLSRLGFDSLMTLELRNRVQAAIGVQVSSSVLLQHDSIGSVASYLSERLTVRHLLGAVRAQVDEPDGGEDLEILTL</sequence>
<gene>
    <name evidence="12" type="ORF">CAP_0469</name>
</gene>
<dbReference type="SMART" id="SM00826">
    <property type="entry name" value="PKS_DH"/>
    <property type="match status" value="1"/>
</dbReference>
<dbReference type="Pfam" id="PF00109">
    <property type="entry name" value="ketoacyl-synt"/>
    <property type="match status" value="1"/>
</dbReference>
<dbReference type="Pfam" id="PF08659">
    <property type="entry name" value="KR"/>
    <property type="match status" value="1"/>
</dbReference>
<reference evidence="12 13" key="1">
    <citation type="submission" date="2013-05" db="EMBL/GenBank/DDBJ databases">
        <title>Genome assembly of Chondromyces apiculatus DSM 436.</title>
        <authorList>
            <person name="Sharma G."/>
            <person name="Khatri I."/>
            <person name="Kaur C."/>
            <person name="Mayilraj S."/>
            <person name="Subramanian S."/>
        </authorList>
    </citation>
    <scope>NUCLEOTIDE SEQUENCE [LARGE SCALE GENOMIC DNA]</scope>
    <source>
        <strain evidence="12 13">DSM 436</strain>
    </source>
</reference>
<dbReference type="InterPro" id="IPR049490">
    <property type="entry name" value="C883_1060-like_KR_N"/>
</dbReference>
<dbReference type="InterPro" id="IPR020843">
    <property type="entry name" value="ER"/>
</dbReference>
<dbReference type="InterPro" id="IPR036736">
    <property type="entry name" value="ACP-like_sf"/>
</dbReference>
<dbReference type="Pfam" id="PF21089">
    <property type="entry name" value="PKS_DH_N"/>
    <property type="match status" value="1"/>
</dbReference>
<feature type="domain" description="Carrier" evidence="9">
    <location>
        <begin position="15"/>
        <end position="92"/>
    </location>
</feature>
<keyword evidence="6" id="KW-0012">Acyltransferase</keyword>
<keyword evidence="3" id="KW-0808">Transferase</keyword>
<dbReference type="PROSITE" id="PS52019">
    <property type="entry name" value="PKS_MFAS_DH"/>
    <property type="match status" value="1"/>
</dbReference>
<dbReference type="CDD" id="cd05195">
    <property type="entry name" value="enoyl_red"/>
    <property type="match status" value="1"/>
</dbReference>
<keyword evidence="13" id="KW-1185">Reference proteome</keyword>
<protein>
    <submittedName>
        <fullName evidence="12">Malonyl CoA-acyl carrier protein transacylase</fullName>
    </submittedName>
</protein>
<dbReference type="InterPro" id="IPR011032">
    <property type="entry name" value="GroES-like_sf"/>
</dbReference>
<dbReference type="InterPro" id="IPR050091">
    <property type="entry name" value="PKS_NRPS_Biosynth_Enz"/>
</dbReference>
<evidence type="ECO:0000256" key="8">
    <source>
        <dbReference type="PROSITE-ProRule" id="PRU01363"/>
    </source>
</evidence>
<dbReference type="InterPro" id="IPR032821">
    <property type="entry name" value="PKS_assoc"/>
</dbReference>
<dbReference type="InterPro" id="IPR009081">
    <property type="entry name" value="PP-bd_ACP"/>
</dbReference>
<comment type="function">
    <text evidence="7">Involved in production of the polyketide antibiotic thailandamide.</text>
</comment>
<dbReference type="Pfam" id="PF00550">
    <property type="entry name" value="PP-binding"/>
    <property type="match status" value="2"/>
</dbReference>
<dbReference type="InterPro" id="IPR016039">
    <property type="entry name" value="Thiolase-like"/>
</dbReference>
<dbReference type="Gene3D" id="3.10.129.110">
    <property type="entry name" value="Polyketide synthase dehydratase"/>
    <property type="match status" value="1"/>
</dbReference>
<comment type="caution">
    <text evidence="12">The sequence shown here is derived from an EMBL/GenBank/DDBJ whole genome shotgun (WGS) entry which is preliminary data.</text>
</comment>
<dbReference type="InterPro" id="IPR014043">
    <property type="entry name" value="Acyl_transferase_dom"/>
</dbReference>
<dbReference type="InterPro" id="IPR020807">
    <property type="entry name" value="PKS_DH"/>
</dbReference>
<dbReference type="InterPro" id="IPR013968">
    <property type="entry name" value="PKS_KR"/>
</dbReference>
<accession>A0A017SVE4</accession>
<feature type="active site" description="Proton acceptor; for dehydratase activity" evidence="8">
    <location>
        <position position="1387"/>
    </location>
</feature>
<evidence type="ECO:0000256" key="7">
    <source>
        <dbReference type="ARBA" id="ARBA00054155"/>
    </source>
</evidence>
<dbReference type="Gene3D" id="3.40.366.10">
    <property type="entry name" value="Malonyl-Coenzyme A Acyl Carrier Protein, domain 2"/>
    <property type="match status" value="2"/>
</dbReference>
<dbReference type="InterPro" id="IPR049900">
    <property type="entry name" value="PKS_mFAS_DH"/>
</dbReference>
<dbReference type="Gene3D" id="3.40.47.10">
    <property type="match status" value="1"/>
</dbReference>
<dbReference type="SMART" id="SM00827">
    <property type="entry name" value="PKS_AT"/>
    <property type="match status" value="2"/>
</dbReference>
<dbReference type="Pfam" id="PF02801">
    <property type="entry name" value="Ketoacyl-synt_C"/>
    <property type="match status" value="1"/>
</dbReference>
<evidence type="ECO:0000256" key="2">
    <source>
        <dbReference type="ARBA" id="ARBA00022553"/>
    </source>
</evidence>
<dbReference type="Proteomes" id="UP000019678">
    <property type="component" value="Unassembled WGS sequence"/>
</dbReference>
<dbReference type="Pfam" id="PF16197">
    <property type="entry name" value="KAsynt_C_assoc"/>
    <property type="match status" value="1"/>
</dbReference>
<dbReference type="InterPro" id="IPR016036">
    <property type="entry name" value="Malonyl_transacylase_ACP-bd"/>
</dbReference>
<dbReference type="SMART" id="SM00829">
    <property type="entry name" value="PKS_ER"/>
    <property type="match status" value="1"/>
</dbReference>
<dbReference type="FunFam" id="3.40.50.720:FF:000209">
    <property type="entry name" value="Polyketide synthase Pks12"/>
    <property type="match status" value="1"/>
</dbReference>
<dbReference type="SUPFAM" id="SSF50129">
    <property type="entry name" value="GroES-like"/>
    <property type="match status" value="1"/>
</dbReference>
<dbReference type="SUPFAM" id="SSF51735">
    <property type="entry name" value="NAD(P)-binding Rossmann-fold domains"/>
    <property type="match status" value="3"/>
</dbReference>
<name>A0A017SVE4_9BACT</name>
<dbReference type="FunFam" id="3.40.47.10:FF:000019">
    <property type="entry name" value="Polyketide synthase type I"/>
    <property type="match status" value="1"/>
</dbReference>
<feature type="domain" description="Ketosynthase family 3 (KS3)" evidence="10">
    <location>
        <begin position="110"/>
        <end position="535"/>
    </location>
</feature>
<dbReference type="InterPro" id="IPR013149">
    <property type="entry name" value="ADH-like_C"/>
</dbReference>
<keyword evidence="5" id="KW-0511">Multifunctional enzyme</keyword>
<dbReference type="InterPro" id="IPR020841">
    <property type="entry name" value="PKS_Beta-ketoAc_synthase_dom"/>
</dbReference>
<dbReference type="PROSITE" id="PS00012">
    <property type="entry name" value="PHOSPHOPANTETHEINE"/>
    <property type="match status" value="2"/>
</dbReference>
<dbReference type="Pfam" id="PF22621">
    <property type="entry name" value="CurL-like_PKS_C"/>
    <property type="match status" value="1"/>
</dbReference>
<dbReference type="InterPro" id="IPR018201">
    <property type="entry name" value="Ketoacyl_synth_AS"/>
</dbReference>
<dbReference type="SUPFAM" id="SSF53901">
    <property type="entry name" value="Thiolase-like"/>
    <property type="match status" value="1"/>
</dbReference>
<dbReference type="GO" id="GO:0004312">
    <property type="term" value="F:fatty acid synthase activity"/>
    <property type="evidence" value="ECO:0007669"/>
    <property type="project" value="TreeGrafter"/>
</dbReference>
<evidence type="ECO:0000256" key="6">
    <source>
        <dbReference type="ARBA" id="ARBA00023315"/>
    </source>
</evidence>
<dbReference type="SMART" id="SM00822">
    <property type="entry name" value="PKS_KR"/>
    <property type="match status" value="1"/>
</dbReference>
<feature type="region of interest" description="C-terminal hotdog fold" evidence="8">
    <location>
        <begin position="1494"/>
        <end position="1640"/>
    </location>
</feature>
<feature type="domain" description="PKS/mFAS DH" evidence="11">
    <location>
        <begin position="1354"/>
        <end position="1640"/>
    </location>
</feature>
<dbReference type="STRING" id="1192034.CAP_0469"/>
<dbReference type="SMART" id="SM01294">
    <property type="entry name" value="PKS_PP_betabranch"/>
    <property type="match status" value="1"/>
</dbReference>
<dbReference type="PROSITE" id="PS00606">
    <property type="entry name" value="KS3_1"/>
    <property type="match status" value="1"/>
</dbReference>
<keyword evidence="2" id="KW-0597">Phosphoprotein</keyword>
<dbReference type="eggNOG" id="COG0604">
    <property type="taxonomic scope" value="Bacteria"/>
</dbReference>